<gene>
    <name evidence="1" type="ORF">ID160_26950</name>
</gene>
<dbReference type="AlphaFoldDB" id="A0A8I0G670"/>
<comment type="caution">
    <text evidence="1">The sequence shown here is derived from an EMBL/GenBank/DDBJ whole genome shotgun (WGS) entry which is preliminary data.</text>
</comment>
<dbReference type="Proteomes" id="UP000605024">
    <property type="component" value="Unassembled WGS sequence"/>
</dbReference>
<organism evidence="1 2">
    <name type="scientific">Citrobacter braakii</name>
    <dbReference type="NCBI Taxonomy" id="57706"/>
    <lineage>
        <taxon>Bacteria</taxon>
        <taxon>Pseudomonadati</taxon>
        <taxon>Pseudomonadota</taxon>
        <taxon>Gammaproteobacteria</taxon>
        <taxon>Enterobacterales</taxon>
        <taxon>Enterobacteriaceae</taxon>
        <taxon>Citrobacter</taxon>
        <taxon>Citrobacter freundii complex</taxon>
    </lineage>
</organism>
<evidence type="ECO:0000313" key="1">
    <source>
        <dbReference type="EMBL" id="MBD3126285.1"/>
    </source>
</evidence>
<dbReference type="RefSeq" id="WP_191027969.1">
    <property type="nucleotide sequence ID" value="NZ_JACXSK010000042.1"/>
</dbReference>
<protein>
    <submittedName>
        <fullName evidence="1">Conjugal transfer protein TraE</fullName>
    </submittedName>
</protein>
<reference evidence="1" key="1">
    <citation type="submission" date="2020-09" db="EMBL/GenBank/DDBJ databases">
        <title>Characterization of IncC plasmids in Enterobacterales of food-producing animals originating from China.</title>
        <authorList>
            <person name="Zhang Y."/>
            <person name="Lei C.-W."/>
        </authorList>
    </citation>
    <scope>NUCLEOTIDE SEQUENCE</scope>
    <source>
        <strain evidence="1">CC1</strain>
    </source>
</reference>
<sequence>MYSLSKIIQSLLIGNQKSAIEQMKDADDGRKETTTIRFKPQTRAYLQAQSENLGISVSQLLNIIVEGVINLETAPKTNEIDTLYDRLILLFEVHGISILDTSRMLSKFGITLSKLKSRDAVLDSITPDLLRDVSSWFGIEEGWLIGKKEDKYRENSGWYKNTEGMALYLIEMLIRYRSVEVIAIKRDGIPLDLAEALDDNSSRIDVGFILKYKVEINGVRFYKYEYSEFQRWNYIKCREHLKLMFMFMKELDNHHEGFNFRGCSLDDNTIEQLIRRKLFPSQIEDKLNNNSWHPYDLTDGILSTYNEMDFEKFITSYTSAPMKHFTPNIGMHGYCESWEVDVWAGTKKSHHYLYLHKALVDIYELYHKDKS</sequence>
<evidence type="ECO:0000313" key="2">
    <source>
        <dbReference type="Proteomes" id="UP000605024"/>
    </source>
</evidence>
<proteinExistence type="predicted"/>
<name>A0A8I0G670_CITBR</name>
<dbReference type="EMBL" id="JACXSK010000042">
    <property type="protein sequence ID" value="MBD3126285.1"/>
    <property type="molecule type" value="Genomic_DNA"/>
</dbReference>
<accession>A0A8I0G670</accession>